<comment type="caution">
    <text evidence="9">The sequence shown here is derived from an EMBL/GenBank/DDBJ whole genome shotgun (WGS) entry which is preliminary data.</text>
</comment>
<keyword evidence="4" id="KW-0560">Oxidoreductase</keyword>
<proteinExistence type="inferred from homology"/>
<keyword evidence="2 7" id="KW-0285">Flavoprotein</keyword>
<dbReference type="Pfam" id="PF01070">
    <property type="entry name" value="FMN_dh"/>
    <property type="match status" value="1"/>
</dbReference>
<evidence type="ECO:0000256" key="7">
    <source>
        <dbReference type="PIRSR" id="PIRSR000138-2"/>
    </source>
</evidence>
<keyword evidence="10" id="KW-1185">Reference proteome</keyword>
<dbReference type="PROSITE" id="PS00557">
    <property type="entry name" value="FMN_HYDROXY_ACID_DH_1"/>
    <property type="match status" value="1"/>
</dbReference>
<dbReference type="InterPro" id="IPR008259">
    <property type="entry name" value="FMN_hydac_DH_AS"/>
</dbReference>
<feature type="domain" description="FMN hydroxy acid dehydrogenase" evidence="8">
    <location>
        <begin position="1"/>
        <end position="368"/>
    </location>
</feature>
<reference evidence="9" key="1">
    <citation type="submission" date="2021-03" db="EMBL/GenBank/DDBJ databases">
        <authorList>
            <person name="Kanchanasin P."/>
            <person name="Saeng-In P."/>
            <person name="Phongsopitanun W."/>
            <person name="Yuki M."/>
            <person name="Kudo T."/>
            <person name="Ohkuma M."/>
            <person name="Tanasupawat S."/>
        </authorList>
    </citation>
    <scope>NUCLEOTIDE SEQUENCE</scope>
    <source>
        <strain evidence="9">GKU 128</strain>
    </source>
</reference>
<protein>
    <submittedName>
        <fullName evidence="9">Alpha-hydroxy-acid oxidizing protein</fullName>
    </submittedName>
</protein>
<keyword evidence="3 7" id="KW-0288">FMN</keyword>
<feature type="binding site" evidence="7">
    <location>
        <position position="24"/>
    </location>
    <ligand>
        <name>glyoxylate</name>
        <dbReference type="ChEBI" id="CHEBI:36655"/>
    </ligand>
</feature>
<dbReference type="InterPro" id="IPR012133">
    <property type="entry name" value="Alpha-hydoxy_acid_DH_FMN"/>
</dbReference>
<evidence type="ECO:0000256" key="4">
    <source>
        <dbReference type="ARBA" id="ARBA00023002"/>
    </source>
</evidence>
<feature type="binding site" evidence="7">
    <location>
        <position position="261"/>
    </location>
    <ligand>
        <name>FMN</name>
        <dbReference type="ChEBI" id="CHEBI:58210"/>
    </ligand>
</feature>
<feature type="binding site" evidence="7">
    <location>
        <position position="263"/>
    </location>
    <ligand>
        <name>glyoxylate</name>
        <dbReference type="ChEBI" id="CHEBI:36655"/>
    </ligand>
</feature>
<dbReference type="RefSeq" id="WP_208261709.1">
    <property type="nucleotide sequence ID" value="NZ_JAGEOJ010000022.1"/>
</dbReference>
<evidence type="ECO:0000313" key="9">
    <source>
        <dbReference type="EMBL" id="MBO2453684.1"/>
    </source>
</evidence>
<feature type="binding site" evidence="7">
    <location>
        <position position="266"/>
    </location>
    <ligand>
        <name>glyoxylate</name>
        <dbReference type="ChEBI" id="CHEBI:36655"/>
    </ligand>
</feature>
<dbReference type="PIRSF" id="PIRSF000138">
    <property type="entry name" value="Al-hdrx_acd_dh"/>
    <property type="match status" value="1"/>
</dbReference>
<dbReference type="PANTHER" id="PTHR10578:SF107">
    <property type="entry name" value="2-HYDROXYACID OXIDASE 1"/>
    <property type="match status" value="1"/>
</dbReference>
<feature type="binding site" evidence="7">
    <location>
        <position position="135"/>
    </location>
    <ligand>
        <name>FMN</name>
        <dbReference type="ChEBI" id="CHEBI:58210"/>
    </ligand>
</feature>
<accession>A0A939T8Y5</accession>
<comment type="similarity">
    <text evidence="5">Belongs to the FMN-dependent alpha-hydroxy acid dehydrogenase family.</text>
</comment>
<dbReference type="GO" id="GO:0005737">
    <property type="term" value="C:cytoplasm"/>
    <property type="evidence" value="ECO:0007669"/>
    <property type="project" value="UniProtKB-ARBA"/>
</dbReference>
<feature type="binding site" evidence="7">
    <location>
        <position position="239"/>
    </location>
    <ligand>
        <name>FMN</name>
        <dbReference type="ChEBI" id="CHEBI:58210"/>
    </ligand>
</feature>
<dbReference type="InterPro" id="IPR037396">
    <property type="entry name" value="FMN_HAD"/>
</dbReference>
<organism evidence="9 10">
    <name type="scientific">Actinomadura barringtoniae</name>
    <dbReference type="NCBI Taxonomy" id="1427535"/>
    <lineage>
        <taxon>Bacteria</taxon>
        <taxon>Bacillati</taxon>
        <taxon>Actinomycetota</taxon>
        <taxon>Actinomycetes</taxon>
        <taxon>Streptosporangiales</taxon>
        <taxon>Thermomonosporaceae</taxon>
        <taxon>Actinomadura</taxon>
    </lineage>
</organism>
<sequence length="371" mass="39328">MDYANVRSLEEAARAVLDPVHYDYFAGGAQDEITVAANEAAFARIGLVPRILRGAARPRLGTTVLGAEMSMPVMLSPTAFHKLAHPEAERATARAAAAAGVTMISAMLSTVAIEDIAAEARKAAPGGAEPSLWFQLYVQPDLGFTEAIVRRAEAAGCRALVVTVDSPALGRHERNDRNDFHDLPPGMRCENLRELPGEGLRDLGGRDSGHVRQVVLSPEISWDHIAWLRQISDLPIVLKGVLHPRDARLAVENGVDALLVSNHGGRQLDTTPATIDRLPIIAEAVQGQVPLLLDGGVRRGTDVIKALALGATATAIGRPAVWGLAAAGEAGVARVLDLLRNELDNALTLCGCASPQDVTAELLTTMEGPHQ</sequence>
<dbReference type="SUPFAM" id="SSF51395">
    <property type="entry name" value="FMN-linked oxidoreductases"/>
    <property type="match status" value="1"/>
</dbReference>
<comment type="cofactor">
    <cofactor evidence="1">
        <name>FMN</name>
        <dbReference type="ChEBI" id="CHEBI:58210"/>
    </cofactor>
</comment>
<dbReference type="GO" id="GO:0016491">
    <property type="term" value="F:oxidoreductase activity"/>
    <property type="evidence" value="ECO:0007669"/>
    <property type="project" value="UniProtKB-KW"/>
</dbReference>
<evidence type="ECO:0000256" key="1">
    <source>
        <dbReference type="ARBA" id="ARBA00001917"/>
    </source>
</evidence>
<evidence type="ECO:0000256" key="3">
    <source>
        <dbReference type="ARBA" id="ARBA00022643"/>
    </source>
</evidence>
<feature type="binding site" evidence="7">
    <location>
        <begin position="77"/>
        <end position="79"/>
    </location>
    <ligand>
        <name>FMN</name>
        <dbReference type="ChEBI" id="CHEBI:58210"/>
    </ligand>
</feature>
<gene>
    <name evidence="9" type="ORF">J4573_41810</name>
</gene>
<feature type="binding site" evidence="7">
    <location>
        <begin position="317"/>
        <end position="318"/>
    </location>
    <ligand>
        <name>FMN</name>
        <dbReference type="ChEBI" id="CHEBI:58210"/>
    </ligand>
</feature>
<dbReference type="GO" id="GO:0010181">
    <property type="term" value="F:FMN binding"/>
    <property type="evidence" value="ECO:0007669"/>
    <property type="project" value="InterPro"/>
</dbReference>
<dbReference type="AlphaFoldDB" id="A0A939T8Y5"/>
<evidence type="ECO:0000259" key="8">
    <source>
        <dbReference type="PROSITE" id="PS51349"/>
    </source>
</evidence>
<name>A0A939T8Y5_9ACTN</name>
<feature type="active site" description="Proton acceptor" evidence="6">
    <location>
        <position position="263"/>
    </location>
</feature>
<dbReference type="FunFam" id="3.20.20.70:FF:000056">
    <property type="entry name" value="hydroxyacid oxidase 2"/>
    <property type="match status" value="1"/>
</dbReference>
<dbReference type="Gene3D" id="3.20.20.70">
    <property type="entry name" value="Aldolase class I"/>
    <property type="match status" value="1"/>
</dbReference>
<dbReference type="InterPro" id="IPR000262">
    <property type="entry name" value="FMN-dep_DH"/>
</dbReference>
<dbReference type="EMBL" id="JAGEOJ010000022">
    <property type="protein sequence ID" value="MBO2453684.1"/>
    <property type="molecule type" value="Genomic_DNA"/>
</dbReference>
<dbReference type="InterPro" id="IPR013785">
    <property type="entry name" value="Aldolase_TIM"/>
</dbReference>
<dbReference type="PANTHER" id="PTHR10578">
    <property type="entry name" value="S -2-HYDROXY-ACID OXIDASE-RELATED"/>
    <property type="match status" value="1"/>
</dbReference>
<feature type="binding site" evidence="7">
    <location>
        <position position="163"/>
    </location>
    <ligand>
        <name>FMN</name>
        <dbReference type="ChEBI" id="CHEBI:58210"/>
    </ligand>
</feature>
<evidence type="ECO:0000313" key="10">
    <source>
        <dbReference type="Proteomes" id="UP000669179"/>
    </source>
</evidence>
<dbReference type="CDD" id="cd02809">
    <property type="entry name" value="alpha_hydroxyacid_oxid_FMN"/>
    <property type="match status" value="1"/>
</dbReference>
<evidence type="ECO:0000256" key="5">
    <source>
        <dbReference type="ARBA" id="ARBA00024042"/>
    </source>
</evidence>
<evidence type="ECO:0000256" key="2">
    <source>
        <dbReference type="ARBA" id="ARBA00022630"/>
    </source>
</evidence>
<evidence type="ECO:0000256" key="6">
    <source>
        <dbReference type="PIRSR" id="PIRSR000138-1"/>
    </source>
</evidence>
<feature type="binding site" evidence="7">
    <location>
        <position position="137"/>
    </location>
    <ligand>
        <name>glyoxylate</name>
        <dbReference type="ChEBI" id="CHEBI:36655"/>
    </ligand>
</feature>
<dbReference type="Proteomes" id="UP000669179">
    <property type="component" value="Unassembled WGS sequence"/>
</dbReference>
<dbReference type="PROSITE" id="PS51349">
    <property type="entry name" value="FMN_HYDROXY_ACID_DH_2"/>
    <property type="match status" value="1"/>
</dbReference>
<feature type="binding site" evidence="7">
    <location>
        <begin position="294"/>
        <end position="298"/>
    </location>
    <ligand>
        <name>FMN</name>
        <dbReference type="ChEBI" id="CHEBI:58210"/>
    </ligand>
</feature>